<feature type="region of interest" description="Disordered" evidence="1">
    <location>
        <begin position="1"/>
        <end position="102"/>
    </location>
</feature>
<evidence type="ECO:0000313" key="2">
    <source>
        <dbReference type="EMBL" id="KAJ8335613.1"/>
    </source>
</evidence>
<dbReference type="EMBL" id="JAINUF010000020">
    <property type="protein sequence ID" value="KAJ8335613.1"/>
    <property type="molecule type" value="Genomic_DNA"/>
</dbReference>
<dbReference type="Proteomes" id="UP001152622">
    <property type="component" value="Chromosome 20"/>
</dbReference>
<reference evidence="2" key="1">
    <citation type="journal article" date="2023" name="Science">
        <title>Genome structures resolve the early diversification of teleost fishes.</title>
        <authorList>
            <person name="Parey E."/>
            <person name="Louis A."/>
            <person name="Montfort J."/>
            <person name="Bouchez O."/>
            <person name="Roques C."/>
            <person name="Iampietro C."/>
            <person name="Lluch J."/>
            <person name="Castinel A."/>
            <person name="Donnadieu C."/>
            <person name="Desvignes T."/>
            <person name="Floi Bucao C."/>
            <person name="Jouanno E."/>
            <person name="Wen M."/>
            <person name="Mejri S."/>
            <person name="Dirks R."/>
            <person name="Jansen H."/>
            <person name="Henkel C."/>
            <person name="Chen W.J."/>
            <person name="Zahm M."/>
            <person name="Cabau C."/>
            <person name="Klopp C."/>
            <person name="Thompson A.W."/>
            <person name="Robinson-Rechavi M."/>
            <person name="Braasch I."/>
            <person name="Lecointre G."/>
            <person name="Bobe J."/>
            <person name="Postlethwait J.H."/>
            <person name="Berthelot C."/>
            <person name="Roest Crollius H."/>
            <person name="Guiguen Y."/>
        </authorList>
    </citation>
    <scope>NUCLEOTIDE SEQUENCE</scope>
    <source>
        <strain evidence="2">WJC10195</strain>
    </source>
</reference>
<feature type="compositionally biased region" description="Gly residues" evidence="1">
    <location>
        <begin position="51"/>
        <end position="60"/>
    </location>
</feature>
<organism evidence="2 3">
    <name type="scientific">Synaphobranchus kaupii</name>
    <name type="common">Kaup's arrowtooth eel</name>
    <dbReference type="NCBI Taxonomy" id="118154"/>
    <lineage>
        <taxon>Eukaryota</taxon>
        <taxon>Metazoa</taxon>
        <taxon>Chordata</taxon>
        <taxon>Craniata</taxon>
        <taxon>Vertebrata</taxon>
        <taxon>Euteleostomi</taxon>
        <taxon>Actinopterygii</taxon>
        <taxon>Neopterygii</taxon>
        <taxon>Teleostei</taxon>
        <taxon>Anguilliformes</taxon>
        <taxon>Synaphobranchidae</taxon>
        <taxon>Synaphobranchus</taxon>
    </lineage>
</organism>
<feature type="compositionally biased region" description="Basic and acidic residues" evidence="1">
    <location>
        <begin position="1"/>
        <end position="46"/>
    </location>
</feature>
<proteinExistence type="predicted"/>
<evidence type="ECO:0000256" key="1">
    <source>
        <dbReference type="SAM" id="MobiDB-lite"/>
    </source>
</evidence>
<keyword evidence="3" id="KW-1185">Reference proteome</keyword>
<comment type="caution">
    <text evidence="2">The sequence shown here is derived from an EMBL/GenBank/DDBJ whole genome shotgun (WGS) entry which is preliminary data.</text>
</comment>
<gene>
    <name evidence="2" type="ORF">SKAU_G00389550</name>
</gene>
<protein>
    <submittedName>
        <fullName evidence="2">Uncharacterized protein</fullName>
    </submittedName>
</protein>
<evidence type="ECO:0000313" key="3">
    <source>
        <dbReference type="Proteomes" id="UP001152622"/>
    </source>
</evidence>
<accession>A0A9Q1EB48</accession>
<sequence length="185" mass="20205">MSEINRDWCRFGERGGHLQKPKTEQGAREDGEVHPSPKTPEERRGLLTEGAEGGNAGMEFGGAPELSVLQGPRRAAMTEASPQSPPLRQWQTDISDRLPDRSQTHDQSLFVIIPSGLEHRSLICTPLGRESCAGTRCERKSCPMNEEQQSEQQCGAVVRAAVWSSGDTPGDPASREQTVDVRGQS</sequence>
<feature type="region of interest" description="Disordered" evidence="1">
    <location>
        <begin position="163"/>
        <end position="185"/>
    </location>
</feature>
<dbReference type="AlphaFoldDB" id="A0A9Q1EB48"/>
<name>A0A9Q1EB48_SYNKA</name>